<dbReference type="RefSeq" id="WP_386835453.1">
    <property type="nucleotide sequence ID" value="NZ_JBHUNP010000001.1"/>
</dbReference>
<evidence type="ECO:0000256" key="1">
    <source>
        <dbReference type="ARBA" id="ARBA00022692"/>
    </source>
</evidence>
<dbReference type="CDD" id="cd17478">
    <property type="entry name" value="MFS_FsR"/>
    <property type="match status" value="1"/>
</dbReference>
<feature type="transmembrane region" description="Helical" evidence="4">
    <location>
        <begin position="380"/>
        <end position="403"/>
    </location>
</feature>
<feature type="transmembrane region" description="Helical" evidence="4">
    <location>
        <begin position="63"/>
        <end position="86"/>
    </location>
</feature>
<keyword evidence="7" id="KW-1185">Reference proteome</keyword>
<protein>
    <submittedName>
        <fullName evidence="6">MFS transporter</fullName>
    </submittedName>
</protein>
<feature type="transmembrane region" description="Helical" evidence="4">
    <location>
        <begin position="297"/>
        <end position="317"/>
    </location>
</feature>
<feature type="transmembrane region" description="Helical" evidence="4">
    <location>
        <begin position="355"/>
        <end position="374"/>
    </location>
</feature>
<proteinExistence type="predicted"/>
<feature type="transmembrane region" description="Helical" evidence="4">
    <location>
        <begin position="155"/>
        <end position="178"/>
    </location>
</feature>
<feature type="transmembrane region" description="Helical" evidence="4">
    <location>
        <begin position="184"/>
        <end position="205"/>
    </location>
</feature>
<evidence type="ECO:0000256" key="3">
    <source>
        <dbReference type="ARBA" id="ARBA00023136"/>
    </source>
</evidence>
<evidence type="ECO:0000256" key="4">
    <source>
        <dbReference type="SAM" id="Phobius"/>
    </source>
</evidence>
<dbReference type="PANTHER" id="PTHR43129:SF1">
    <property type="entry name" value="FOSMIDOMYCIN RESISTANCE PROTEIN"/>
    <property type="match status" value="1"/>
</dbReference>
<sequence>MAVFSFGLPSMTAVSNLASPARQRMSTGIIAALSTSHLLNDLMQFLLPALYPLLKDAYGLSYLQIGLLTLAQQITACILQPAFGLYGDLRPKPYWLALSLAIVGIGVFLLATANSFGLLFLASMVMGTGSALFHPEASRLARLASGGRLGLAQSLFQVGGNAGTALGPLAAAMILIPMGQASTGWFVIVAAIGVLLLAYVGRWYAEHQRQLALQPRAPIVKPQLTRQRLIVAFVVIGALLLSKYVYIETLKSYYAFFLIEKFGLSKEESQLYLFLFLGAIAAGTFIGGPVGDRFGRLAVVWVSILGALPFTLLLPHLDLFGTALMSVLAGLVLASAFSAIVVYAQELLPGKVGMVAGFVFGFAFGVGALGAAVLGGLADMIGIIAVFQLCAFLPILGVLTIFLPRSAELHGRAKETA</sequence>
<reference evidence="7" key="1">
    <citation type="journal article" date="2019" name="Int. J. Syst. Evol. Microbiol.">
        <title>The Global Catalogue of Microorganisms (GCM) 10K type strain sequencing project: providing services to taxonomists for standard genome sequencing and annotation.</title>
        <authorList>
            <consortium name="The Broad Institute Genomics Platform"/>
            <consortium name="The Broad Institute Genome Sequencing Center for Infectious Disease"/>
            <person name="Wu L."/>
            <person name="Ma J."/>
        </authorList>
    </citation>
    <scope>NUCLEOTIDE SEQUENCE [LARGE SCALE GENOMIC DNA]</scope>
    <source>
        <strain evidence="7">CCM 7427</strain>
    </source>
</reference>
<dbReference type="PANTHER" id="PTHR43129">
    <property type="entry name" value="FOSMIDOMYCIN RESISTANCE PROTEIN"/>
    <property type="match status" value="1"/>
</dbReference>
<evidence type="ECO:0000313" key="7">
    <source>
        <dbReference type="Proteomes" id="UP001597521"/>
    </source>
</evidence>
<gene>
    <name evidence="6" type="ORF">ACFSX5_18645</name>
</gene>
<keyword evidence="2 4" id="KW-1133">Transmembrane helix</keyword>
<name>A0ABW5QRB0_9HYPH</name>
<dbReference type="InterPro" id="IPR011701">
    <property type="entry name" value="MFS"/>
</dbReference>
<evidence type="ECO:0000259" key="5">
    <source>
        <dbReference type="PROSITE" id="PS50850"/>
    </source>
</evidence>
<keyword evidence="1 4" id="KW-0812">Transmembrane</keyword>
<comment type="caution">
    <text evidence="6">The sequence shown here is derived from an EMBL/GenBank/DDBJ whole genome shotgun (WGS) entry which is preliminary data.</text>
</comment>
<dbReference type="InterPro" id="IPR020846">
    <property type="entry name" value="MFS_dom"/>
</dbReference>
<feature type="transmembrane region" description="Helical" evidence="4">
    <location>
        <begin position="229"/>
        <end position="247"/>
    </location>
</feature>
<feature type="transmembrane region" description="Helical" evidence="4">
    <location>
        <begin position="323"/>
        <end position="343"/>
    </location>
</feature>
<evidence type="ECO:0000313" key="6">
    <source>
        <dbReference type="EMBL" id="MFD2649809.1"/>
    </source>
</evidence>
<dbReference type="SUPFAM" id="SSF103473">
    <property type="entry name" value="MFS general substrate transporter"/>
    <property type="match status" value="1"/>
</dbReference>
<dbReference type="PROSITE" id="PS50850">
    <property type="entry name" value="MFS"/>
    <property type="match status" value="1"/>
</dbReference>
<feature type="transmembrane region" description="Helical" evidence="4">
    <location>
        <begin position="93"/>
        <end position="110"/>
    </location>
</feature>
<feature type="transmembrane region" description="Helical" evidence="4">
    <location>
        <begin position="116"/>
        <end position="134"/>
    </location>
</feature>
<feature type="domain" description="Major facilitator superfamily (MFS) profile" evidence="5">
    <location>
        <begin position="29"/>
        <end position="409"/>
    </location>
</feature>
<evidence type="ECO:0000256" key="2">
    <source>
        <dbReference type="ARBA" id="ARBA00022989"/>
    </source>
</evidence>
<accession>A0ABW5QRB0</accession>
<dbReference type="Proteomes" id="UP001597521">
    <property type="component" value="Unassembled WGS sequence"/>
</dbReference>
<dbReference type="EMBL" id="JBHUNP010000001">
    <property type="protein sequence ID" value="MFD2649809.1"/>
    <property type="molecule type" value="Genomic_DNA"/>
</dbReference>
<organism evidence="6 7">
    <name type="scientific">Devosia albogilva</name>
    <dbReference type="NCBI Taxonomy" id="429726"/>
    <lineage>
        <taxon>Bacteria</taxon>
        <taxon>Pseudomonadati</taxon>
        <taxon>Pseudomonadota</taxon>
        <taxon>Alphaproteobacteria</taxon>
        <taxon>Hyphomicrobiales</taxon>
        <taxon>Devosiaceae</taxon>
        <taxon>Devosia</taxon>
    </lineage>
</organism>
<dbReference type="Pfam" id="PF07690">
    <property type="entry name" value="MFS_1"/>
    <property type="match status" value="2"/>
</dbReference>
<feature type="transmembrane region" description="Helical" evidence="4">
    <location>
        <begin position="271"/>
        <end position="290"/>
    </location>
</feature>
<keyword evidence="3 4" id="KW-0472">Membrane</keyword>
<dbReference type="InterPro" id="IPR036259">
    <property type="entry name" value="MFS_trans_sf"/>
</dbReference>
<dbReference type="Gene3D" id="1.20.1250.20">
    <property type="entry name" value="MFS general substrate transporter like domains"/>
    <property type="match status" value="2"/>
</dbReference>